<accession>A0ABQ2P6U8</accession>
<protein>
    <recommendedName>
        <fullName evidence="2">Amine oxidase domain-containing protein</fullName>
    </recommendedName>
</protein>
<dbReference type="RefSeq" id="WP_188703286.1">
    <property type="nucleotide sequence ID" value="NZ_BMLX01000001.1"/>
</dbReference>
<evidence type="ECO:0000313" key="4">
    <source>
        <dbReference type="Proteomes" id="UP000637267"/>
    </source>
</evidence>
<dbReference type="InterPro" id="IPR002937">
    <property type="entry name" value="Amino_oxidase"/>
</dbReference>
<dbReference type="PANTHER" id="PTHR43563:SF1">
    <property type="entry name" value="AMINE OXIDASE [FLAVIN-CONTAINING] B"/>
    <property type="match status" value="1"/>
</dbReference>
<dbReference type="InterPro" id="IPR050703">
    <property type="entry name" value="Flavin_MAO"/>
</dbReference>
<keyword evidence="4" id="KW-1185">Reference proteome</keyword>
<dbReference type="Pfam" id="PF01593">
    <property type="entry name" value="Amino_oxidase"/>
    <property type="match status" value="1"/>
</dbReference>
<dbReference type="PANTHER" id="PTHR43563">
    <property type="entry name" value="AMINE OXIDASE"/>
    <property type="match status" value="1"/>
</dbReference>
<comment type="similarity">
    <text evidence="1">Belongs to the flavin monoamine oxidase family.</text>
</comment>
<dbReference type="InterPro" id="IPR036188">
    <property type="entry name" value="FAD/NAD-bd_sf"/>
</dbReference>
<comment type="caution">
    <text evidence="3">The sequence shown here is derived from an EMBL/GenBank/DDBJ whole genome shotgun (WGS) entry which is preliminary data.</text>
</comment>
<evidence type="ECO:0000256" key="1">
    <source>
        <dbReference type="ARBA" id="ARBA00005995"/>
    </source>
</evidence>
<dbReference type="SUPFAM" id="SSF54373">
    <property type="entry name" value="FAD-linked reductases, C-terminal domain"/>
    <property type="match status" value="1"/>
</dbReference>
<gene>
    <name evidence="3" type="ORF">GCM10010970_11850</name>
</gene>
<dbReference type="EMBL" id="BMLX01000001">
    <property type="protein sequence ID" value="GGP19687.1"/>
    <property type="molecule type" value="Genomic_DNA"/>
</dbReference>
<evidence type="ECO:0000259" key="2">
    <source>
        <dbReference type="Pfam" id="PF01593"/>
    </source>
</evidence>
<feature type="domain" description="Amine oxidase" evidence="2">
    <location>
        <begin position="110"/>
        <end position="357"/>
    </location>
</feature>
<dbReference type="Gene3D" id="3.50.50.60">
    <property type="entry name" value="FAD/NAD(P)-binding domain"/>
    <property type="match status" value="2"/>
</dbReference>
<dbReference type="Proteomes" id="UP000637267">
    <property type="component" value="Unassembled WGS sequence"/>
</dbReference>
<name>A0ABQ2P6U8_9NEIS</name>
<dbReference type="Pfam" id="PF13450">
    <property type="entry name" value="NAD_binding_8"/>
    <property type="match status" value="1"/>
</dbReference>
<dbReference type="SUPFAM" id="SSF51905">
    <property type="entry name" value="FAD/NAD(P)-binding domain"/>
    <property type="match status" value="1"/>
</dbReference>
<reference evidence="4" key="1">
    <citation type="journal article" date="2019" name="Int. J. Syst. Evol. Microbiol.">
        <title>The Global Catalogue of Microorganisms (GCM) 10K type strain sequencing project: providing services to taxonomists for standard genome sequencing and annotation.</title>
        <authorList>
            <consortium name="The Broad Institute Genomics Platform"/>
            <consortium name="The Broad Institute Genome Sequencing Center for Infectious Disease"/>
            <person name="Wu L."/>
            <person name="Ma J."/>
        </authorList>
    </citation>
    <scope>NUCLEOTIDE SEQUENCE [LARGE SCALE GENOMIC DNA]</scope>
    <source>
        <strain evidence="4">CGMCC 1.8859</strain>
    </source>
</reference>
<organism evidence="3 4">
    <name type="scientific">Silvimonas iriomotensis</name>
    <dbReference type="NCBI Taxonomy" id="449662"/>
    <lineage>
        <taxon>Bacteria</taxon>
        <taxon>Pseudomonadati</taxon>
        <taxon>Pseudomonadota</taxon>
        <taxon>Betaproteobacteria</taxon>
        <taxon>Neisseriales</taxon>
        <taxon>Chitinibacteraceae</taxon>
        <taxon>Silvimonas</taxon>
    </lineage>
</organism>
<evidence type="ECO:0000313" key="3">
    <source>
        <dbReference type="EMBL" id="GGP19687.1"/>
    </source>
</evidence>
<sequence length="364" mass="39682">MKHQHIVIVGAGLAGLVAAQQLARTGLRVTLLEARARAGGRILSEPVAGQQHRADLGPGWYWPELNPRLAELVRQFDLADYPQWAQGASLREGADGTRHTIRQSWIQQPESMRLVGGMGALVQALLARLDAVELHLETVVQSVALTPDAVTLQVIRAGQPQQLTADLVISTLPPRLLAGLQANPPWPAHEQQRWLATPTWMAGNAKFVAAYDQPFWRDAGLSGDAGSQRGPLVEIHDASDAAGQVALLFGFIGVPAPMRQQMGEAELHRLALKQLARLFGPQALAPRWTTLKDWAQDPYTAQQQDQQPLYQHPLYTPMPLPQPWAGRLVLAGTEFAPEFGGYLEGALASAHAAVAQVQDVMKEY</sequence>
<proteinExistence type="inferred from homology"/>